<dbReference type="PIRSF" id="PIRSF019422">
    <property type="entry name" value="MltA"/>
    <property type="match status" value="1"/>
</dbReference>
<dbReference type="SMART" id="SM00925">
    <property type="entry name" value="MltA"/>
    <property type="match status" value="1"/>
</dbReference>
<organism evidence="8 9">
    <name type="scientific">Reyranella soli</name>
    <dbReference type="NCBI Taxonomy" id="1230389"/>
    <lineage>
        <taxon>Bacteria</taxon>
        <taxon>Pseudomonadati</taxon>
        <taxon>Pseudomonadota</taxon>
        <taxon>Alphaproteobacteria</taxon>
        <taxon>Hyphomicrobiales</taxon>
        <taxon>Reyranellaceae</taxon>
        <taxon>Reyranella</taxon>
    </lineage>
</organism>
<dbReference type="PANTHER" id="PTHR30124:SF0">
    <property type="entry name" value="MEMBRANE-BOUND LYTIC MUREIN TRANSGLYCOSYLASE A"/>
    <property type="match status" value="1"/>
</dbReference>
<dbReference type="SUPFAM" id="SSF50685">
    <property type="entry name" value="Barwin-like endoglucanases"/>
    <property type="match status" value="1"/>
</dbReference>
<dbReference type="InterPro" id="IPR026044">
    <property type="entry name" value="MltA"/>
</dbReference>
<dbReference type="PANTHER" id="PTHR30124">
    <property type="entry name" value="MEMBRANE-BOUND LYTIC MUREIN TRANSGLYCOSYLASE A"/>
    <property type="match status" value="1"/>
</dbReference>
<dbReference type="InterPro" id="IPR005300">
    <property type="entry name" value="MltA_B"/>
</dbReference>
<protein>
    <recommendedName>
        <fullName evidence="2">peptidoglycan lytic exotransglycosylase</fullName>
        <ecNumber evidence="2">4.2.2.n1</ecNumber>
    </recommendedName>
    <alternativeName>
        <fullName evidence="5">Murein hydrolase A</fullName>
    </alternativeName>
</protein>
<comment type="caution">
    <text evidence="8">The sequence shown here is derived from an EMBL/GenBank/DDBJ whole genome shotgun (WGS) entry which is preliminary data.</text>
</comment>
<dbReference type="Gene3D" id="2.40.240.50">
    <property type="entry name" value="Barwin-like endoglucanases"/>
    <property type="match status" value="2"/>
</dbReference>
<dbReference type="InterPro" id="IPR036908">
    <property type="entry name" value="RlpA-like_sf"/>
</dbReference>
<reference evidence="8 9" key="1">
    <citation type="submission" date="2019-07" db="EMBL/GenBank/DDBJ databases">
        <title>Whole genome shotgun sequence of Reyranella soli NBRC 108950.</title>
        <authorList>
            <person name="Hosoyama A."/>
            <person name="Uohara A."/>
            <person name="Ohji S."/>
            <person name="Ichikawa N."/>
        </authorList>
    </citation>
    <scope>NUCLEOTIDE SEQUENCE [LARGE SCALE GENOMIC DNA]</scope>
    <source>
        <strain evidence="8 9">NBRC 108950</strain>
    </source>
</reference>
<dbReference type="GO" id="GO:0004553">
    <property type="term" value="F:hydrolase activity, hydrolyzing O-glycosyl compounds"/>
    <property type="evidence" value="ECO:0007669"/>
    <property type="project" value="InterPro"/>
</dbReference>
<dbReference type="GO" id="GO:0008933">
    <property type="term" value="F:peptidoglycan lytic transglycosylase activity"/>
    <property type="evidence" value="ECO:0007669"/>
    <property type="project" value="TreeGrafter"/>
</dbReference>
<dbReference type="AlphaFoldDB" id="A0A512NSS8"/>
<keyword evidence="6" id="KW-0732">Signal</keyword>
<dbReference type="GO" id="GO:0071555">
    <property type="term" value="P:cell wall organization"/>
    <property type="evidence" value="ECO:0007669"/>
    <property type="project" value="UniProtKB-KW"/>
</dbReference>
<dbReference type="InterPro" id="IPR010611">
    <property type="entry name" value="3D_dom"/>
</dbReference>
<gene>
    <name evidence="8" type="ORF">RSO01_91700</name>
</gene>
<dbReference type="GO" id="GO:0019867">
    <property type="term" value="C:outer membrane"/>
    <property type="evidence" value="ECO:0007669"/>
    <property type="project" value="InterPro"/>
</dbReference>
<dbReference type="Pfam" id="PF06725">
    <property type="entry name" value="3D"/>
    <property type="match status" value="1"/>
</dbReference>
<feature type="domain" description="Lytic transglycosylase MltA" evidence="7">
    <location>
        <begin position="132"/>
        <end position="266"/>
    </location>
</feature>
<dbReference type="RefSeq" id="WP_147157277.1">
    <property type="nucleotide sequence ID" value="NZ_BKAJ01000287.1"/>
</dbReference>
<dbReference type="EC" id="4.2.2.n1" evidence="2"/>
<proteinExistence type="predicted"/>
<dbReference type="Pfam" id="PF03562">
    <property type="entry name" value="MltA"/>
    <property type="match status" value="1"/>
</dbReference>
<dbReference type="PROSITE" id="PS51257">
    <property type="entry name" value="PROKAR_LIPOPROTEIN"/>
    <property type="match status" value="1"/>
</dbReference>
<comment type="catalytic activity">
    <reaction evidence="1">
        <text>Exolytic cleavage of the (1-&gt;4)-beta-glycosidic linkage between N-acetylmuramic acid (MurNAc) and N-acetylglucosamine (GlcNAc) residues in peptidoglycan, from either the reducing or the non-reducing ends of the peptidoglycan chains, with concomitant formation of a 1,6-anhydrobond in the MurNAc residue.</text>
        <dbReference type="EC" id="4.2.2.n1"/>
    </reaction>
</comment>
<evidence type="ECO:0000256" key="5">
    <source>
        <dbReference type="ARBA" id="ARBA00030918"/>
    </source>
</evidence>
<evidence type="ECO:0000256" key="1">
    <source>
        <dbReference type="ARBA" id="ARBA00001420"/>
    </source>
</evidence>
<feature type="signal peptide" evidence="6">
    <location>
        <begin position="1"/>
        <end position="20"/>
    </location>
</feature>
<dbReference type="CDD" id="cd14668">
    <property type="entry name" value="mlta_B"/>
    <property type="match status" value="1"/>
</dbReference>
<evidence type="ECO:0000256" key="3">
    <source>
        <dbReference type="ARBA" id="ARBA00023239"/>
    </source>
</evidence>
<evidence type="ECO:0000256" key="2">
    <source>
        <dbReference type="ARBA" id="ARBA00012587"/>
    </source>
</evidence>
<dbReference type="GO" id="GO:0009253">
    <property type="term" value="P:peptidoglycan catabolic process"/>
    <property type="evidence" value="ECO:0007669"/>
    <property type="project" value="TreeGrafter"/>
</dbReference>
<dbReference type="GO" id="GO:0009254">
    <property type="term" value="P:peptidoglycan turnover"/>
    <property type="evidence" value="ECO:0007669"/>
    <property type="project" value="InterPro"/>
</dbReference>
<evidence type="ECO:0000256" key="6">
    <source>
        <dbReference type="SAM" id="SignalP"/>
    </source>
</evidence>
<keyword evidence="9" id="KW-1185">Reference proteome</keyword>
<dbReference type="OrthoDB" id="9783686at2"/>
<accession>A0A512NSS8</accession>
<evidence type="ECO:0000256" key="4">
    <source>
        <dbReference type="ARBA" id="ARBA00023316"/>
    </source>
</evidence>
<evidence type="ECO:0000313" key="9">
    <source>
        <dbReference type="Proteomes" id="UP000321058"/>
    </source>
</evidence>
<keyword evidence="3" id="KW-0456">Lyase</keyword>
<name>A0A512NSS8_9HYPH</name>
<dbReference type="EMBL" id="BKAJ01000287">
    <property type="protein sequence ID" value="GEP62004.1"/>
    <property type="molecule type" value="Genomic_DNA"/>
</dbReference>
<feature type="chain" id="PRO_5021773233" description="peptidoglycan lytic exotransglycosylase" evidence="6">
    <location>
        <begin position="21"/>
        <end position="368"/>
    </location>
</feature>
<evidence type="ECO:0000259" key="7">
    <source>
        <dbReference type="SMART" id="SM00925"/>
    </source>
</evidence>
<keyword evidence="4" id="KW-0961">Cell wall biogenesis/degradation</keyword>
<evidence type="ECO:0000313" key="8">
    <source>
        <dbReference type="EMBL" id="GEP62004.1"/>
    </source>
</evidence>
<dbReference type="CDD" id="cd14485">
    <property type="entry name" value="mltA_like_LT_A"/>
    <property type="match status" value="1"/>
</dbReference>
<dbReference type="Gene3D" id="2.40.40.10">
    <property type="entry name" value="RlpA-like domain"/>
    <property type="match status" value="2"/>
</dbReference>
<dbReference type="Proteomes" id="UP000321058">
    <property type="component" value="Unassembled WGS sequence"/>
</dbReference>
<sequence>MRWSVLSGVVALLAAAGLLAACADGTSPANEQRVAMAPISFNEISGWADDKHADALASFRRSCPKLTAGPDTKIATDGGFKTITPAEWKKICDSAAAVKPGDDRASRDFFEENFRPLVVQVAGKFTGYFEPEMRGSKAPSRLFTVPVYKRPTDLTDKPYYTRAEIEQGALKGKGLEIAYVQDPVALFEVQVQGSGRIQLAEGGSINLGFDGSNNRPYTAIGNVLIEMGVFTSKEQATWPAIRDWLKRNPAQARDVMRKNERYIFFKDTRTQGAVGAEGVQLTAQRSLAIDTAFTPYGTPIWIDTVRPVARKPGATEPYRRLVIAQDAGTAIQGPARGDVFFGTGTQAADWAGRMNSGGRAIVLVPNKG</sequence>